<sequence length="329" mass="37318">MGMLTAYLKRHRGTVLLWAAVCAVFLLTFRLYHLPLGAVGYGAALSGTLGLLCFLSGFRRYRKKCRMLRLAAEHPEAEPEFPEPSGELEEKYQEIIRGLLENGKDLENQMEERYADLVDAYTVWAHQIKTPIAAMRLKLSGEDTNLSREILEEVLRIEQYVEMALVVLRLDGNSTDYVLARYELDSILRQAIHRFSSQFIRKKIRLLYQPVQYSVVTDEKWLLFVVEQILSNALKYTKPGGTITIAMDPPGILAIQDTGIGIAAEDLPRIFDKGYTGYNGRKDKKASGLGLYLCRRICENLGHSVRANSDPETGTVILLDLRRKEMEAE</sequence>
<evidence type="ECO:0000256" key="10">
    <source>
        <dbReference type="ARBA" id="ARBA00023136"/>
    </source>
</evidence>
<evidence type="ECO:0000313" key="13">
    <source>
        <dbReference type="EMBL" id="HIV24284.1"/>
    </source>
</evidence>
<dbReference type="SUPFAM" id="SSF55874">
    <property type="entry name" value="ATPase domain of HSP90 chaperone/DNA topoisomerase II/histidine kinase"/>
    <property type="match status" value="1"/>
</dbReference>
<evidence type="ECO:0000256" key="3">
    <source>
        <dbReference type="ARBA" id="ARBA00012438"/>
    </source>
</evidence>
<evidence type="ECO:0000256" key="9">
    <source>
        <dbReference type="ARBA" id="ARBA00023012"/>
    </source>
</evidence>
<evidence type="ECO:0000313" key="14">
    <source>
        <dbReference type="Proteomes" id="UP000824169"/>
    </source>
</evidence>
<keyword evidence="7 13" id="KW-0418">Kinase</keyword>
<feature type="domain" description="Histidine kinase" evidence="12">
    <location>
        <begin position="123"/>
        <end position="325"/>
    </location>
</feature>
<keyword evidence="4" id="KW-1003">Cell membrane</keyword>
<dbReference type="PROSITE" id="PS50109">
    <property type="entry name" value="HIS_KIN"/>
    <property type="match status" value="1"/>
</dbReference>
<comment type="subcellular location">
    <subcellularLocation>
        <location evidence="2">Cell membrane</location>
        <topology evidence="2">Multi-pass membrane protein</topology>
    </subcellularLocation>
</comment>
<evidence type="ECO:0000256" key="4">
    <source>
        <dbReference type="ARBA" id="ARBA00022475"/>
    </source>
</evidence>
<dbReference type="InterPro" id="IPR050351">
    <property type="entry name" value="BphY/WalK/GraS-like"/>
</dbReference>
<dbReference type="Gene3D" id="3.30.565.10">
    <property type="entry name" value="Histidine kinase-like ATPase, C-terminal domain"/>
    <property type="match status" value="1"/>
</dbReference>
<keyword evidence="5" id="KW-0808">Transferase</keyword>
<feature type="transmembrane region" description="Helical" evidence="11">
    <location>
        <begin position="12"/>
        <end position="32"/>
    </location>
</feature>
<comment type="caution">
    <text evidence="13">The sequence shown here is derived from an EMBL/GenBank/DDBJ whole genome shotgun (WGS) entry which is preliminary data.</text>
</comment>
<dbReference type="Pfam" id="PF02518">
    <property type="entry name" value="HATPase_c"/>
    <property type="match status" value="1"/>
</dbReference>
<dbReference type="InterPro" id="IPR036890">
    <property type="entry name" value="HATPase_C_sf"/>
</dbReference>
<dbReference type="GO" id="GO:0016036">
    <property type="term" value="P:cellular response to phosphate starvation"/>
    <property type="evidence" value="ECO:0007669"/>
    <property type="project" value="TreeGrafter"/>
</dbReference>
<name>A0A9D1P0Q0_9FIRM</name>
<dbReference type="EC" id="2.7.13.3" evidence="3"/>
<dbReference type="InterPro" id="IPR005467">
    <property type="entry name" value="His_kinase_dom"/>
</dbReference>
<evidence type="ECO:0000256" key="7">
    <source>
        <dbReference type="ARBA" id="ARBA00022777"/>
    </source>
</evidence>
<dbReference type="PANTHER" id="PTHR45453">
    <property type="entry name" value="PHOSPHATE REGULON SENSOR PROTEIN PHOR"/>
    <property type="match status" value="1"/>
</dbReference>
<evidence type="ECO:0000256" key="5">
    <source>
        <dbReference type="ARBA" id="ARBA00022679"/>
    </source>
</evidence>
<reference evidence="13" key="1">
    <citation type="submission" date="2020-10" db="EMBL/GenBank/DDBJ databases">
        <authorList>
            <person name="Gilroy R."/>
        </authorList>
    </citation>
    <scope>NUCLEOTIDE SEQUENCE</scope>
    <source>
        <strain evidence="13">CHK188-20938</strain>
    </source>
</reference>
<keyword evidence="8 11" id="KW-1133">Transmembrane helix</keyword>
<dbReference type="SMART" id="SM00387">
    <property type="entry name" value="HATPase_c"/>
    <property type="match status" value="1"/>
</dbReference>
<accession>A0A9D1P0Q0</accession>
<organism evidence="13 14">
    <name type="scientific">Candidatus Scatomonas pullistercoris</name>
    <dbReference type="NCBI Taxonomy" id="2840920"/>
    <lineage>
        <taxon>Bacteria</taxon>
        <taxon>Bacillati</taxon>
        <taxon>Bacillota</taxon>
        <taxon>Clostridia</taxon>
        <taxon>Lachnospirales</taxon>
        <taxon>Lachnospiraceae</taxon>
        <taxon>Lachnospiraceae incertae sedis</taxon>
        <taxon>Candidatus Scatomonas</taxon>
    </lineage>
</organism>
<proteinExistence type="predicted"/>
<dbReference type="InterPro" id="IPR004358">
    <property type="entry name" value="Sig_transdc_His_kin-like_C"/>
</dbReference>
<gene>
    <name evidence="13" type="ORF">IAB71_00615</name>
</gene>
<protein>
    <recommendedName>
        <fullName evidence="3">histidine kinase</fullName>
        <ecNumber evidence="3">2.7.13.3</ecNumber>
    </recommendedName>
</protein>
<evidence type="ECO:0000259" key="12">
    <source>
        <dbReference type="PROSITE" id="PS50109"/>
    </source>
</evidence>
<keyword evidence="9" id="KW-0902">Two-component regulatory system</keyword>
<evidence type="ECO:0000256" key="6">
    <source>
        <dbReference type="ARBA" id="ARBA00022692"/>
    </source>
</evidence>
<comment type="catalytic activity">
    <reaction evidence="1">
        <text>ATP + protein L-histidine = ADP + protein N-phospho-L-histidine.</text>
        <dbReference type="EC" id="2.7.13.3"/>
    </reaction>
</comment>
<dbReference type="InterPro" id="IPR003594">
    <property type="entry name" value="HATPase_dom"/>
</dbReference>
<reference evidence="13" key="2">
    <citation type="journal article" date="2021" name="PeerJ">
        <title>Extensive microbial diversity within the chicken gut microbiome revealed by metagenomics and culture.</title>
        <authorList>
            <person name="Gilroy R."/>
            <person name="Ravi A."/>
            <person name="Getino M."/>
            <person name="Pursley I."/>
            <person name="Horton D.L."/>
            <person name="Alikhan N.F."/>
            <person name="Baker D."/>
            <person name="Gharbi K."/>
            <person name="Hall N."/>
            <person name="Watson M."/>
            <person name="Adriaenssens E.M."/>
            <person name="Foster-Nyarko E."/>
            <person name="Jarju S."/>
            <person name="Secka A."/>
            <person name="Antonio M."/>
            <person name="Oren A."/>
            <person name="Chaudhuri R.R."/>
            <person name="La Ragione R."/>
            <person name="Hildebrand F."/>
            <person name="Pallen M.J."/>
        </authorList>
    </citation>
    <scope>NUCLEOTIDE SEQUENCE</scope>
    <source>
        <strain evidence="13">CHK188-20938</strain>
    </source>
</reference>
<dbReference type="PRINTS" id="PR00344">
    <property type="entry name" value="BCTRLSENSOR"/>
</dbReference>
<dbReference type="GO" id="GO:0005886">
    <property type="term" value="C:plasma membrane"/>
    <property type="evidence" value="ECO:0007669"/>
    <property type="project" value="UniProtKB-SubCell"/>
</dbReference>
<dbReference type="GO" id="GO:0004721">
    <property type="term" value="F:phosphoprotein phosphatase activity"/>
    <property type="evidence" value="ECO:0007669"/>
    <property type="project" value="TreeGrafter"/>
</dbReference>
<dbReference type="Proteomes" id="UP000824169">
    <property type="component" value="Unassembled WGS sequence"/>
</dbReference>
<dbReference type="PANTHER" id="PTHR45453:SF2">
    <property type="entry name" value="HISTIDINE KINASE"/>
    <property type="match status" value="1"/>
</dbReference>
<evidence type="ECO:0000256" key="11">
    <source>
        <dbReference type="SAM" id="Phobius"/>
    </source>
</evidence>
<evidence type="ECO:0000256" key="2">
    <source>
        <dbReference type="ARBA" id="ARBA00004651"/>
    </source>
</evidence>
<dbReference type="GO" id="GO:0000155">
    <property type="term" value="F:phosphorelay sensor kinase activity"/>
    <property type="evidence" value="ECO:0007669"/>
    <property type="project" value="TreeGrafter"/>
</dbReference>
<evidence type="ECO:0000256" key="8">
    <source>
        <dbReference type="ARBA" id="ARBA00022989"/>
    </source>
</evidence>
<evidence type="ECO:0000256" key="1">
    <source>
        <dbReference type="ARBA" id="ARBA00000085"/>
    </source>
</evidence>
<dbReference type="EMBL" id="DVOO01000003">
    <property type="protein sequence ID" value="HIV24284.1"/>
    <property type="molecule type" value="Genomic_DNA"/>
</dbReference>
<keyword evidence="10 11" id="KW-0472">Membrane</keyword>
<keyword evidence="6 11" id="KW-0812">Transmembrane</keyword>
<dbReference type="AlphaFoldDB" id="A0A9D1P0Q0"/>
<feature type="transmembrane region" description="Helical" evidence="11">
    <location>
        <begin position="38"/>
        <end position="58"/>
    </location>
</feature>